<evidence type="ECO:0000313" key="7">
    <source>
        <dbReference type="Proteomes" id="UP000002415"/>
    </source>
</evidence>
<evidence type="ECO:0000259" key="5">
    <source>
        <dbReference type="SMART" id="SM00732"/>
    </source>
</evidence>
<dbReference type="GO" id="GO:0016787">
    <property type="term" value="F:hydrolase activity"/>
    <property type="evidence" value="ECO:0007669"/>
    <property type="project" value="UniProtKB-KW"/>
</dbReference>
<name>A7HJW7_FERNB</name>
<evidence type="ECO:0000256" key="3">
    <source>
        <dbReference type="ARBA" id="ARBA00022722"/>
    </source>
</evidence>
<dbReference type="GO" id="GO:0004518">
    <property type="term" value="F:nuclease activity"/>
    <property type="evidence" value="ECO:0007669"/>
    <property type="project" value="UniProtKB-KW"/>
</dbReference>
<dbReference type="OrthoDB" id="44843at2"/>
<keyword evidence="2" id="KW-0690">Ribosome biogenesis</keyword>
<dbReference type="AlphaFoldDB" id="A7HJW7"/>
<evidence type="ECO:0000256" key="1">
    <source>
        <dbReference type="ARBA" id="ARBA00022490"/>
    </source>
</evidence>
<proteinExistence type="predicted"/>
<keyword evidence="3" id="KW-0540">Nuclease</keyword>
<dbReference type="EMBL" id="CP000771">
    <property type="protein sequence ID" value="ABS60200.1"/>
    <property type="molecule type" value="Genomic_DNA"/>
</dbReference>
<reference evidence="6 7" key="1">
    <citation type="submission" date="2007-07" db="EMBL/GenBank/DDBJ databases">
        <title>Complete sequence of Fervidobacterium nodosum Rt17-B1.</title>
        <authorList>
            <consortium name="US DOE Joint Genome Institute"/>
            <person name="Copeland A."/>
            <person name="Lucas S."/>
            <person name="Lapidus A."/>
            <person name="Barry K."/>
            <person name="Glavina del Rio T."/>
            <person name="Dalin E."/>
            <person name="Tice H."/>
            <person name="Pitluck S."/>
            <person name="Saunders E."/>
            <person name="Brettin T."/>
            <person name="Bruce D."/>
            <person name="Detter J.C."/>
            <person name="Han C."/>
            <person name="Schmutz J."/>
            <person name="Larimer F."/>
            <person name="Land M."/>
            <person name="Hauser L."/>
            <person name="Kyrpides N."/>
            <person name="Mikhailova N."/>
            <person name="Nelson K."/>
            <person name="Gogarten J.P."/>
            <person name="Noll K."/>
            <person name="Richardson P."/>
        </authorList>
    </citation>
    <scope>NUCLEOTIDE SEQUENCE [LARGE SCALE GENOMIC DNA]</scope>
    <source>
        <strain evidence="7">ATCC 35602 / DSM 5306 / Rt17-B1</strain>
    </source>
</reference>
<organism evidence="6 7">
    <name type="scientific">Fervidobacterium nodosum (strain ATCC 35602 / DSM 5306 / Rt17-B1)</name>
    <dbReference type="NCBI Taxonomy" id="381764"/>
    <lineage>
        <taxon>Bacteria</taxon>
        <taxon>Thermotogati</taxon>
        <taxon>Thermotogota</taxon>
        <taxon>Thermotogae</taxon>
        <taxon>Thermotogales</taxon>
        <taxon>Fervidobacteriaceae</taxon>
        <taxon>Fervidobacterium</taxon>
    </lineage>
</organism>
<dbReference type="eggNOG" id="COG0816">
    <property type="taxonomic scope" value="Bacteria"/>
</dbReference>
<gene>
    <name evidence="6" type="ordered locus">Fnod_0335</name>
</gene>
<dbReference type="SUPFAM" id="SSF53098">
    <property type="entry name" value="Ribonuclease H-like"/>
    <property type="match status" value="1"/>
</dbReference>
<dbReference type="STRING" id="381764.Fnod_0335"/>
<dbReference type="InterPro" id="IPR037027">
    <property type="entry name" value="YqgF/RNaseH-like_dom_sf"/>
</dbReference>
<keyword evidence="1" id="KW-0963">Cytoplasm</keyword>
<feature type="domain" description="YqgF/RNase H-like" evidence="5">
    <location>
        <begin position="1"/>
        <end position="88"/>
    </location>
</feature>
<dbReference type="Gene3D" id="3.30.420.140">
    <property type="entry name" value="YqgF/RNase H-like domain"/>
    <property type="match status" value="1"/>
</dbReference>
<keyword evidence="4" id="KW-0378">Hydrolase</keyword>
<keyword evidence="7" id="KW-1185">Reference proteome</keyword>
<accession>A7HJW7</accession>
<sequence>MSIIAIDYGKSKCGYAIGNVFVSESGTIKTSEIHTKISSFKKIILGIPLSMSGNYSTQTFEVIKFGIKLLKQGKEVLFIDERLTTQMAKTYQKKDDDRFSAEQLLLDYINNPQRVKKLEITKIKQSQEIKAEFAIVIEVPYDDKFNISSGIAFSEDPYTAYTLFSKGFFVYRVFKDFSKSLSEIEKKPECIIINNEIRQILSNLDLELRDTQINQIPVYSFTVTKE</sequence>
<dbReference type="Pfam" id="PF03652">
    <property type="entry name" value="RuvX"/>
    <property type="match status" value="1"/>
</dbReference>
<protein>
    <submittedName>
        <fullName evidence="6">Holliday junction resolvase YqgF</fullName>
    </submittedName>
</protein>
<dbReference type="Proteomes" id="UP000002415">
    <property type="component" value="Chromosome"/>
</dbReference>
<dbReference type="SMART" id="SM00732">
    <property type="entry name" value="YqgFc"/>
    <property type="match status" value="1"/>
</dbReference>
<evidence type="ECO:0000256" key="4">
    <source>
        <dbReference type="ARBA" id="ARBA00022801"/>
    </source>
</evidence>
<reference evidence="6 7" key="2">
    <citation type="journal article" date="2009" name="Proc. Natl. Acad. Sci. U.S.A.">
        <title>On the chimeric nature, thermophilic origin, and phylogenetic placement of the Thermotogales.</title>
        <authorList>
            <person name="Zhaxybayeva O."/>
            <person name="Swithers K.S."/>
            <person name="Lapierre P."/>
            <person name="Fournier G.P."/>
            <person name="Bickhart D.M."/>
            <person name="DeBoy R.T."/>
            <person name="Nelson K.E."/>
            <person name="Nesbo C.L."/>
            <person name="Doolittle W.F."/>
            <person name="Gogarten J.P."/>
            <person name="Noll K.M."/>
        </authorList>
    </citation>
    <scope>NUCLEOTIDE SEQUENCE [LARGE SCALE GENOMIC DNA]</scope>
    <source>
        <strain evidence="7">ATCC 35602 / DSM 5306 / Rt17-B1</strain>
    </source>
</reference>
<dbReference type="RefSeq" id="WP_011993521.1">
    <property type="nucleotide sequence ID" value="NC_009718.1"/>
</dbReference>
<dbReference type="InterPro" id="IPR005227">
    <property type="entry name" value="YqgF"/>
</dbReference>
<dbReference type="InterPro" id="IPR006641">
    <property type="entry name" value="YqgF/RNaseH-like_dom"/>
</dbReference>
<dbReference type="KEGG" id="fno:Fnod_0335"/>
<evidence type="ECO:0000313" key="6">
    <source>
        <dbReference type="EMBL" id="ABS60200.1"/>
    </source>
</evidence>
<evidence type="ECO:0000256" key="2">
    <source>
        <dbReference type="ARBA" id="ARBA00022517"/>
    </source>
</evidence>
<dbReference type="HOGENOM" id="CLU_108858_0_0_0"/>
<dbReference type="GO" id="GO:0006364">
    <property type="term" value="P:rRNA processing"/>
    <property type="evidence" value="ECO:0007669"/>
    <property type="project" value="InterPro"/>
</dbReference>
<dbReference type="InterPro" id="IPR012337">
    <property type="entry name" value="RNaseH-like_sf"/>
</dbReference>